<feature type="signal peptide" evidence="1">
    <location>
        <begin position="1"/>
        <end position="16"/>
    </location>
</feature>
<keyword evidence="3" id="KW-1185">Reference proteome</keyword>
<evidence type="ECO:0000313" key="3">
    <source>
        <dbReference type="Proteomes" id="UP001177670"/>
    </source>
</evidence>
<dbReference type="Gene3D" id="2.60.40.10">
    <property type="entry name" value="Immunoglobulins"/>
    <property type="match status" value="1"/>
</dbReference>
<proteinExistence type="predicted"/>
<reference evidence="2" key="1">
    <citation type="submission" date="2021-10" db="EMBL/GenBank/DDBJ databases">
        <title>Melipona bicolor Genome sequencing and assembly.</title>
        <authorList>
            <person name="Araujo N.S."/>
            <person name="Arias M.C."/>
        </authorList>
    </citation>
    <scope>NUCLEOTIDE SEQUENCE</scope>
    <source>
        <strain evidence="2">USP_2M_L1-L4_2017</strain>
        <tissue evidence="2">Whole body</tissue>
    </source>
</reference>
<comment type="caution">
    <text evidence="2">The sequence shown here is derived from an EMBL/GenBank/DDBJ whole genome shotgun (WGS) entry which is preliminary data.</text>
</comment>
<evidence type="ECO:0000256" key="1">
    <source>
        <dbReference type="SAM" id="SignalP"/>
    </source>
</evidence>
<sequence length="240" mass="27424">MKILLIVMFGLCGVESALLVRKVFARKHGSIPLTRQTSLIMKKFDQVCSVALNVFANKPGGSVNILINCSKTIDRRPNFRRCASPEGGRGGFEVERTRGEQTPFEKRLVEIYRGEIWSLGLKFEPAKCHDRELLIVSVPTDGKYHMLSSGELMILNITREDAERSYRCRTHHRLTQETVVSSNVGRLQLTGECVKIHFAPASVKITRFRPDERAVHSEPDRKFITRLNYVYPVTPRYYVN</sequence>
<name>A0AA40G665_9HYME</name>
<evidence type="ECO:0000313" key="2">
    <source>
        <dbReference type="EMBL" id="KAK1131194.1"/>
    </source>
</evidence>
<organism evidence="2 3">
    <name type="scientific">Melipona bicolor</name>
    <dbReference type="NCBI Taxonomy" id="60889"/>
    <lineage>
        <taxon>Eukaryota</taxon>
        <taxon>Metazoa</taxon>
        <taxon>Ecdysozoa</taxon>
        <taxon>Arthropoda</taxon>
        <taxon>Hexapoda</taxon>
        <taxon>Insecta</taxon>
        <taxon>Pterygota</taxon>
        <taxon>Neoptera</taxon>
        <taxon>Endopterygota</taxon>
        <taxon>Hymenoptera</taxon>
        <taxon>Apocrita</taxon>
        <taxon>Aculeata</taxon>
        <taxon>Apoidea</taxon>
        <taxon>Anthophila</taxon>
        <taxon>Apidae</taxon>
        <taxon>Melipona</taxon>
    </lineage>
</organism>
<feature type="chain" id="PRO_5041432723" evidence="1">
    <location>
        <begin position="17"/>
        <end position="240"/>
    </location>
</feature>
<gene>
    <name evidence="2" type="ORF">K0M31_017482</name>
</gene>
<dbReference type="Proteomes" id="UP001177670">
    <property type="component" value="Unassembled WGS sequence"/>
</dbReference>
<dbReference type="EMBL" id="JAHYIQ010000006">
    <property type="protein sequence ID" value="KAK1131194.1"/>
    <property type="molecule type" value="Genomic_DNA"/>
</dbReference>
<keyword evidence="1" id="KW-0732">Signal</keyword>
<protein>
    <submittedName>
        <fullName evidence="2">Uncharacterized protein</fullName>
    </submittedName>
</protein>
<dbReference type="InterPro" id="IPR013783">
    <property type="entry name" value="Ig-like_fold"/>
</dbReference>
<accession>A0AA40G665</accession>
<dbReference type="AlphaFoldDB" id="A0AA40G665"/>